<dbReference type="InterPro" id="IPR013096">
    <property type="entry name" value="Cupin_2"/>
</dbReference>
<dbReference type="PANTHER" id="PTHR35848:SF6">
    <property type="entry name" value="CUPIN TYPE-2 DOMAIN-CONTAINING PROTEIN"/>
    <property type="match status" value="1"/>
</dbReference>
<keyword evidence="1" id="KW-0479">Metal-binding</keyword>
<gene>
    <name evidence="4" type="ORF">U0C82_12070</name>
</gene>
<dbReference type="InterPro" id="IPR014710">
    <property type="entry name" value="RmlC-like_jellyroll"/>
</dbReference>
<feature type="region of interest" description="Disordered" evidence="2">
    <location>
        <begin position="130"/>
        <end position="160"/>
    </location>
</feature>
<feature type="domain" description="Cupin type-2" evidence="3">
    <location>
        <begin position="41"/>
        <end position="110"/>
    </location>
</feature>
<keyword evidence="5" id="KW-1185">Reference proteome</keyword>
<comment type="caution">
    <text evidence="4">The sequence shown here is derived from an EMBL/GenBank/DDBJ whole genome shotgun (WGS) entry which is preliminary data.</text>
</comment>
<dbReference type="InterPro" id="IPR011051">
    <property type="entry name" value="RmlC_Cupin_sf"/>
</dbReference>
<evidence type="ECO:0000256" key="2">
    <source>
        <dbReference type="SAM" id="MobiDB-lite"/>
    </source>
</evidence>
<dbReference type="InterPro" id="IPR051610">
    <property type="entry name" value="GPI/OXD"/>
</dbReference>
<dbReference type="Pfam" id="PF07883">
    <property type="entry name" value="Cupin_2"/>
    <property type="match status" value="1"/>
</dbReference>
<evidence type="ECO:0000259" key="3">
    <source>
        <dbReference type="Pfam" id="PF07883"/>
    </source>
</evidence>
<organism evidence="4 5">
    <name type="scientific">Fulvimarina uroteuthidis</name>
    <dbReference type="NCBI Taxonomy" id="3098149"/>
    <lineage>
        <taxon>Bacteria</taxon>
        <taxon>Pseudomonadati</taxon>
        <taxon>Pseudomonadota</taxon>
        <taxon>Alphaproteobacteria</taxon>
        <taxon>Hyphomicrobiales</taxon>
        <taxon>Aurantimonadaceae</taxon>
        <taxon>Fulvimarina</taxon>
    </lineage>
</organism>
<proteinExistence type="predicted"/>
<evidence type="ECO:0000313" key="4">
    <source>
        <dbReference type="EMBL" id="MDY8109876.1"/>
    </source>
</evidence>
<protein>
    <submittedName>
        <fullName evidence="4">Cupin domain-containing protein</fullName>
    </submittedName>
</protein>
<dbReference type="RefSeq" id="WP_322187363.1">
    <property type="nucleotide sequence ID" value="NZ_JAXLPB010000003.1"/>
</dbReference>
<dbReference type="Proteomes" id="UP001294412">
    <property type="component" value="Unassembled WGS sequence"/>
</dbReference>
<name>A0ABU5I3C0_9HYPH</name>
<evidence type="ECO:0000313" key="5">
    <source>
        <dbReference type="Proteomes" id="UP001294412"/>
    </source>
</evidence>
<dbReference type="PANTHER" id="PTHR35848">
    <property type="entry name" value="OXALATE-BINDING PROTEIN"/>
    <property type="match status" value="1"/>
</dbReference>
<dbReference type="SUPFAM" id="SSF51182">
    <property type="entry name" value="RmlC-like cupins"/>
    <property type="match status" value="1"/>
</dbReference>
<evidence type="ECO:0000256" key="1">
    <source>
        <dbReference type="ARBA" id="ARBA00022723"/>
    </source>
</evidence>
<dbReference type="EMBL" id="JAXLPB010000003">
    <property type="protein sequence ID" value="MDY8109876.1"/>
    <property type="molecule type" value="Genomic_DNA"/>
</dbReference>
<sequence length="160" mass="17266">MSQKPHIFRPDEIEAHERGGGARTIPLVNRASGTTSFINGITVFEPGAAIPVHSHNCEESVILLEGNAIAEIDGERHALKAQDTTFIPANLPHRFINASDTEPMKILWIYADVDATRTIVVTGDTRTIDAEHSARSVTAASSDVPRDRGDPPHADKAAGR</sequence>
<accession>A0ABU5I3C0</accession>
<reference evidence="4 5" key="1">
    <citation type="submission" date="2023-12" db="EMBL/GenBank/DDBJ databases">
        <title>Description of Novel Strain Fulvimarina sp. 2208YS6-2-32 isolated from Uroteuthis (Photololigo) edulis.</title>
        <authorList>
            <person name="Park J.-S."/>
        </authorList>
    </citation>
    <scope>NUCLEOTIDE SEQUENCE [LARGE SCALE GENOMIC DNA]</scope>
    <source>
        <strain evidence="4 5">2208YS6-2-32</strain>
    </source>
</reference>
<dbReference type="Gene3D" id="2.60.120.10">
    <property type="entry name" value="Jelly Rolls"/>
    <property type="match status" value="1"/>
</dbReference>
<feature type="compositionally biased region" description="Basic and acidic residues" evidence="2">
    <location>
        <begin position="144"/>
        <end position="160"/>
    </location>
</feature>